<dbReference type="AlphaFoldDB" id="A0A0F3GZE3"/>
<dbReference type="Proteomes" id="UP000033423">
    <property type="component" value="Unassembled WGS sequence"/>
</dbReference>
<organism evidence="1 2">
    <name type="scientific">Candidatus Magnetobacterium bavaricum</name>
    <dbReference type="NCBI Taxonomy" id="29290"/>
    <lineage>
        <taxon>Bacteria</taxon>
        <taxon>Pseudomonadati</taxon>
        <taxon>Nitrospirota</taxon>
        <taxon>Thermodesulfovibrionia</taxon>
        <taxon>Thermodesulfovibrionales</taxon>
        <taxon>Candidatus Magnetobacteriaceae</taxon>
        <taxon>Candidatus Magnetobacterium</taxon>
    </lineage>
</organism>
<evidence type="ECO:0000313" key="2">
    <source>
        <dbReference type="Proteomes" id="UP000033423"/>
    </source>
</evidence>
<accession>A0A0F3GZE3</accession>
<dbReference type="EMBL" id="LACI01000227">
    <property type="protein sequence ID" value="KJU87324.1"/>
    <property type="molecule type" value="Genomic_DNA"/>
</dbReference>
<evidence type="ECO:0000313" key="1">
    <source>
        <dbReference type="EMBL" id="KJU87324.1"/>
    </source>
</evidence>
<reference evidence="1 2" key="1">
    <citation type="submission" date="2015-02" db="EMBL/GenBank/DDBJ databases">
        <title>Single-cell genomics of uncultivated deep-branching MTB reveals a conserved set of magnetosome genes.</title>
        <authorList>
            <person name="Kolinko S."/>
            <person name="Richter M."/>
            <person name="Glockner F.O."/>
            <person name="Brachmann A."/>
            <person name="Schuler D."/>
        </authorList>
    </citation>
    <scope>NUCLEOTIDE SEQUENCE [LARGE SCALE GENOMIC DNA]</scope>
    <source>
        <strain evidence="1">TM-1</strain>
    </source>
</reference>
<comment type="caution">
    <text evidence="1">The sequence shown here is derived from an EMBL/GenBank/DDBJ whole genome shotgun (WGS) entry which is preliminary data.</text>
</comment>
<sequence length="54" mass="6133">MSSAKITSSGSECRIIGEARKFPEQSYPIHLFFVTKNVKLDAFRISTRNLCTRP</sequence>
<keyword evidence="2" id="KW-1185">Reference proteome</keyword>
<protein>
    <submittedName>
        <fullName evidence="1">Uncharacterized protein</fullName>
    </submittedName>
</protein>
<name>A0A0F3GZE3_9BACT</name>
<proteinExistence type="predicted"/>
<gene>
    <name evidence="1" type="ORF">MBAV_000478</name>
</gene>